<comment type="caution">
    <text evidence="1">The sequence shown here is derived from an EMBL/GenBank/DDBJ whole genome shotgun (WGS) entry which is preliminary data.</text>
</comment>
<protein>
    <submittedName>
        <fullName evidence="1">Uncharacterized protein</fullName>
    </submittedName>
</protein>
<keyword evidence="2" id="KW-1185">Reference proteome</keyword>
<reference evidence="1" key="1">
    <citation type="submission" date="2013-11" db="EMBL/GenBank/DDBJ databases">
        <title>Genome sequence of the fusiform rust pathogen reveals effectors for host alternation and coevolution with pine.</title>
        <authorList>
            <consortium name="DOE Joint Genome Institute"/>
            <person name="Smith K."/>
            <person name="Pendleton A."/>
            <person name="Kubisiak T."/>
            <person name="Anderson C."/>
            <person name="Salamov A."/>
            <person name="Aerts A."/>
            <person name="Riley R."/>
            <person name="Clum A."/>
            <person name="Lindquist E."/>
            <person name="Ence D."/>
            <person name="Campbell M."/>
            <person name="Kronenberg Z."/>
            <person name="Feau N."/>
            <person name="Dhillon B."/>
            <person name="Hamelin R."/>
            <person name="Burleigh J."/>
            <person name="Smith J."/>
            <person name="Yandell M."/>
            <person name="Nelson C."/>
            <person name="Grigoriev I."/>
            <person name="Davis J."/>
        </authorList>
    </citation>
    <scope>NUCLEOTIDE SEQUENCE</scope>
    <source>
        <strain evidence="1">G11</strain>
    </source>
</reference>
<dbReference type="EMBL" id="MU167664">
    <property type="protein sequence ID" value="KAG0139257.1"/>
    <property type="molecule type" value="Genomic_DNA"/>
</dbReference>
<feature type="non-terminal residue" evidence="1">
    <location>
        <position position="1"/>
    </location>
</feature>
<organism evidence="1 2">
    <name type="scientific">Cronartium quercuum f. sp. fusiforme G11</name>
    <dbReference type="NCBI Taxonomy" id="708437"/>
    <lineage>
        <taxon>Eukaryota</taxon>
        <taxon>Fungi</taxon>
        <taxon>Dikarya</taxon>
        <taxon>Basidiomycota</taxon>
        <taxon>Pucciniomycotina</taxon>
        <taxon>Pucciniomycetes</taxon>
        <taxon>Pucciniales</taxon>
        <taxon>Coleosporiaceae</taxon>
        <taxon>Cronartium</taxon>
    </lineage>
</organism>
<evidence type="ECO:0000313" key="2">
    <source>
        <dbReference type="Proteomes" id="UP000886653"/>
    </source>
</evidence>
<proteinExistence type="predicted"/>
<sequence>RVLQSQSSKCCSLFPMVNVSGVLTVAFQEGSFDQEDFEDFLEHGLVSTLDYAVPQVHHAGA</sequence>
<accession>A0A9P6N5W7</accession>
<dbReference type="AlphaFoldDB" id="A0A9P6N5W7"/>
<name>A0A9P6N5W7_9BASI</name>
<gene>
    <name evidence="1" type="ORF">CROQUDRAFT_54978</name>
</gene>
<dbReference type="Proteomes" id="UP000886653">
    <property type="component" value="Unassembled WGS sequence"/>
</dbReference>
<evidence type="ECO:0000313" key="1">
    <source>
        <dbReference type="EMBL" id="KAG0139257.1"/>
    </source>
</evidence>